<evidence type="ECO:0000259" key="7">
    <source>
        <dbReference type="Pfam" id="PF17390"/>
    </source>
</evidence>
<dbReference type="Pfam" id="PF17390">
    <property type="entry name" value="Bac_rhamnosid_C"/>
    <property type="match status" value="1"/>
</dbReference>
<name>A0A3E3I9D5_9FIRM</name>
<evidence type="ECO:0000259" key="4">
    <source>
        <dbReference type="Pfam" id="PF05592"/>
    </source>
</evidence>
<dbReference type="PANTHER" id="PTHR33307:SF6">
    <property type="entry name" value="ALPHA-RHAMNOSIDASE (EUROFUNG)-RELATED"/>
    <property type="match status" value="1"/>
</dbReference>
<evidence type="ECO:0000256" key="3">
    <source>
        <dbReference type="ARBA" id="ARBA00022801"/>
    </source>
</evidence>
<dbReference type="Gene3D" id="1.50.10.10">
    <property type="match status" value="1"/>
</dbReference>
<comment type="caution">
    <text evidence="8">The sequence shown here is derived from an EMBL/GenBank/DDBJ whole genome shotgun (WGS) entry which is preliminary data.</text>
</comment>
<dbReference type="InterPro" id="IPR035396">
    <property type="entry name" value="Bac_rhamnosid6H"/>
</dbReference>
<evidence type="ECO:0000313" key="10">
    <source>
        <dbReference type="Proteomes" id="UP000260812"/>
    </source>
</evidence>
<evidence type="ECO:0000313" key="8">
    <source>
        <dbReference type="EMBL" id="RGE63633.1"/>
    </source>
</evidence>
<reference evidence="8 11" key="1">
    <citation type="submission" date="2018-08" db="EMBL/GenBank/DDBJ databases">
        <title>A genome reference for cultivated species of the human gut microbiota.</title>
        <authorList>
            <person name="Zou Y."/>
            <person name="Xue W."/>
            <person name="Luo G."/>
        </authorList>
    </citation>
    <scope>NUCLEOTIDE SEQUENCE [LARGE SCALE GENOMIC DNA]</scope>
    <source>
        <strain evidence="9 11">AF26-4BH</strain>
        <strain evidence="8">TF05-5AC</strain>
    </source>
</reference>
<feature type="domain" description="Bacterial alpha-L-rhamnosidase N-terminal" evidence="5">
    <location>
        <begin position="136"/>
        <end position="266"/>
    </location>
</feature>
<dbReference type="SUPFAM" id="SSF48208">
    <property type="entry name" value="Six-hairpin glycosidases"/>
    <property type="match status" value="1"/>
</dbReference>
<gene>
    <name evidence="9" type="ORF">DWY69_26525</name>
    <name evidence="8" type="ORF">DXC51_06755</name>
</gene>
<evidence type="ECO:0000313" key="11">
    <source>
        <dbReference type="Proteomes" id="UP000261166"/>
    </source>
</evidence>
<keyword evidence="10" id="KW-1185">Reference proteome</keyword>
<dbReference type="GO" id="GO:0030596">
    <property type="term" value="F:alpha-L-rhamnosidase activity"/>
    <property type="evidence" value="ECO:0007669"/>
    <property type="project" value="UniProtKB-EC"/>
</dbReference>
<evidence type="ECO:0000313" key="9">
    <source>
        <dbReference type="EMBL" id="RGE64744.1"/>
    </source>
</evidence>
<dbReference type="Gene3D" id="2.60.420.10">
    <property type="entry name" value="Maltose phosphorylase, domain 3"/>
    <property type="match status" value="1"/>
</dbReference>
<dbReference type="InterPro" id="IPR035398">
    <property type="entry name" value="Bac_rhamnosid_C"/>
</dbReference>
<organism evidence="8 10">
    <name type="scientific">Eisenbergiella massiliensis</name>
    <dbReference type="NCBI Taxonomy" id="1720294"/>
    <lineage>
        <taxon>Bacteria</taxon>
        <taxon>Bacillati</taxon>
        <taxon>Bacillota</taxon>
        <taxon>Clostridia</taxon>
        <taxon>Lachnospirales</taxon>
        <taxon>Lachnospiraceae</taxon>
        <taxon>Eisenbergiella</taxon>
    </lineage>
</organism>
<dbReference type="Proteomes" id="UP000260812">
    <property type="component" value="Unassembled WGS sequence"/>
</dbReference>
<dbReference type="Pfam" id="PF17389">
    <property type="entry name" value="Bac_rhamnosid6H"/>
    <property type="match status" value="1"/>
</dbReference>
<dbReference type="Gene3D" id="2.60.40.10">
    <property type="entry name" value="Immunoglobulins"/>
    <property type="match status" value="1"/>
</dbReference>
<dbReference type="InterPro" id="IPR013737">
    <property type="entry name" value="Bac_rhamnosid_N"/>
</dbReference>
<sequence>MRAVHLQTEYLTEPVGIDIVKPRFYWNCTGGISQSAYQITVKKEEEVLWDSGKVQSSSMTHILYEGRPLKSRERLIWTVIVWDENGLPGEPSESFFEMGLLEPGDWKASWIAGDVALKKHKRYPADCFCKTFRLSKQVKRARLYITACGLYEAMLNGNRVGEFALAPGCTDYRKRLQYQTYDVTGLLAGDNRLEVQLADGWYRGSVGCFGPTNLFGRQTKLLCQLEVYYADGDSERICSDGSFHWSNDGPVRFADLKDGEIYDASCRPSYSGLAVVVREDKNLTASNNVIPKEKEHFKAKLILSPSGQKILDFGQNIAGFPAFRIRGRKGQQLRLLFGEILDEKGEFTQKNMQQYKPVKEFGKVQEIKLILGMAEKMYRKNPEKMQPTPKQEILFTCSGGEDFYKTRFAVFGFRYALIETDAKFQAEDFEAIAVYSDMERTGTFACSNDLVNRFFENTVWSMKGNFLDIPTDCPTRERLGWTGDAQVFFNTGAYIMNTAPFFRKWMRDMEDGELPDGVVPSVVPYAGFEMMYNTTGGSVGWADAAVFLPYRYWKRYGDRRILEQTYAMARDYAMFAIGNTGFADKKKTKEAPYNKYVYEKGRHLGEWLEPEEFQEKIGAGSQLKQIETATAYFSHTMKLMAEIAEELGRKEDQALFAEYAEGSRRAYQEMFFSEGAPDTDRQAKLVRPLALGLLEESQKKAAQKRLARAVENRQYRIGTGFLSTPFILPVLTEAGYAKLAYKMLENRQAPGWLYEVEQGATTVWEDWEGTVSHNHYSPSAVCQWLFDTAAGIRVEGENHFVLAPVPGGSLTWAKSSYHSIYGKVKSQWVKDGEQICCTFEIPANTTAEIVLPDGQHYEAAAGTCSYSYTIPKGNES</sequence>
<dbReference type="InterPro" id="IPR008902">
    <property type="entry name" value="Rhamnosid_concanavalin"/>
</dbReference>
<dbReference type="AlphaFoldDB" id="A0A3E3I9D5"/>
<dbReference type="OrthoDB" id="9761045at2"/>
<dbReference type="GO" id="GO:0005975">
    <property type="term" value="P:carbohydrate metabolic process"/>
    <property type="evidence" value="ECO:0007669"/>
    <property type="project" value="InterPro"/>
</dbReference>
<evidence type="ECO:0000256" key="2">
    <source>
        <dbReference type="ARBA" id="ARBA00012652"/>
    </source>
</evidence>
<dbReference type="Proteomes" id="UP000261166">
    <property type="component" value="Unassembled WGS sequence"/>
</dbReference>
<feature type="domain" description="Alpha-L-rhamnosidase C-terminal" evidence="7">
    <location>
        <begin position="799"/>
        <end position="859"/>
    </location>
</feature>
<dbReference type="EC" id="3.2.1.40" evidence="2"/>
<feature type="domain" description="Alpha-L-rhamnosidase concanavalin-like" evidence="4">
    <location>
        <begin position="305"/>
        <end position="356"/>
    </location>
</feature>
<evidence type="ECO:0000259" key="6">
    <source>
        <dbReference type="Pfam" id="PF17389"/>
    </source>
</evidence>
<dbReference type="Pfam" id="PF08531">
    <property type="entry name" value="Bac_rhamnosid_N"/>
    <property type="match status" value="1"/>
</dbReference>
<dbReference type="PIRSF" id="PIRSF010631">
    <property type="entry name" value="A-rhamnsds"/>
    <property type="match status" value="1"/>
</dbReference>
<dbReference type="InterPro" id="IPR008928">
    <property type="entry name" value="6-hairpin_glycosidase_sf"/>
</dbReference>
<dbReference type="InterPro" id="IPR013783">
    <property type="entry name" value="Ig-like_fold"/>
</dbReference>
<dbReference type="PANTHER" id="PTHR33307">
    <property type="entry name" value="ALPHA-RHAMNOSIDASE (EUROFUNG)"/>
    <property type="match status" value="1"/>
</dbReference>
<comment type="catalytic activity">
    <reaction evidence="1">
        <text>Hydrolysis of terminal non-reducing alpha-L-rhamnose residues in alpha-L-rhamnosides.</text>
        <dbReference type="EC" id="3.2.1.40"/>
    </reaction>
</comment>
<dbReference type="EMBL" id="QVLU01000037">
    <property type="protein sequence ID" value="RGE64744.1"/>
    <property type="molecule type" value="Genomic_DNA"/>
</dbReference>
<evidence type="ECO:0000256" key="1">
    <source>
        <dbReference type="ARBA" id="ARBA00001445"/>
    </source>
</evidence>
<dbReference type="Pfam" id="PF05592">
    <property type="entry name" value="Bac_rhamnosid"/>
    <property type="match status" value="1"/>
</dbReference>
<dbReference type="RefSeq" id="WP_025488727.1">
    <property type="nucleotide sequence ID" value="NZ_CALBAU010000297.1"/>
</dbReference>
<dbReference type="Pfam" id="PF25788">
    <property type="entry name" value="Ig_Rha78A_N"/>
    <property type="match status" value="1"/>
</dbReference>
<accession>A0A3E3I9D5</accession>
<dbReference type="GeneID" id="97986585"/>
<dbReference type="Gene3D" id="2.60.120.260">
    <property type="entry name" value="Galactose-binding domain-like"/>
    <property type="match status" value="2"/>
</dbReference>
<proteinExistence type="predicted"/>
<dbReference type="InterPro" id="IPR012341">
    <property type="entry name" value="6hp_glycosidase-like_sf"/>
</dbReference>
<protein>
    <recommendedName>
        <fullName evidence="2">alpha-L-rhamnosidase</fullName>
        <ecNumber evidence="2">3.2.1.40</ecNumber>
    </recommendedName>
</protein>
<evidence type="ECO:0000259" key="5">
    <source>
        <dbReference type="Pfam" id="PF08531"/>
    </source>
</evidence>
<keyword evidence="3" id="KW-0378">Hydrolase</keyword>
<dbReference type="InterPro" id="IPR016007">
    <property type="entry name" value="Alpha_rhamnosid"/>
</dbReference>
<dbReference type="EMBL" id="QVLV01000003">
    <property type="protein sequence ID" value="RGE63633.1"/>
    <property type="molecule type" value="Genomic_DNA"/>
</dbReference>
<feature type="domain" description="Alpha-L-rhamnosidase six-hairpin glycosidase" evidence="6">
    <location>
        <begin position="439"/>
        <end position="787"/>
    </location>
</feature>